<protein>
    <submittedName>
        <fullName evidence="1">Uncharacterized protein</fullName>
    </submittedName>
</protein>
<proteinExistence type="predicted"/>
<comment type="caution">
    <text evidence="1">The sequence shown here is derived from an EMBL/GenBank/DDBJ whole genome shotgun (WGS) entry which is preliminary data.</text>
</comment>
<evidence type="ECO:0000313" key="1">
    <source>
        <dbReference type="EMBL" id="CAK0881787.1"/>
    </source>
</evidence>
<name>A0ABN9W6L5_9DINO</name>
<dbReference type="EMBL" id="CAUYUJ010018226">
    <property type="protein sequence ID" value="CAK0881787.1"/>
    <property type="molecule type" value="Genomic_DNA"/>
</dbReference>
<dbReference type="Proteomes" id="UP001189429">
    <property type="component" value="Unassembled WGS sequence"/>
</dbReference>
<keyword evidence="2" id="KW-1185">Reference proteome</keyword>
<organism evidence="1 2">
    <name type="scientific">Prorocentrum cordatum</name>
    <dbReference type="NCBI Taxonomy" id="2364126"/>
    <lineage>
        <taxon>Eukaryota</taxon>
        <taxon>Sar</taxon>
        <taxon>Alveolata</taxon>
        <taxon>Dinophyceae</taxon>
        <taxon>Prorocentrales</taxon>
        <taxon>Prorocentraceae</taxon>
        <taxon>Prorocentrum</taxon>
    </lineage>
</organism>
<sequence>MCKKTSLGKTRGHFTSGRWHQVVQVSESHSPVGDSTSGPSAVIHLKAQRPRIFTIWFIMKTESSSQLGTNTDNLTTRQDTNDRTVQRTACMDIELLYAHNVMF</sequence>
<accession>A0ABN9W6L5</accession>
<evidence type="ECO:0000313" key="2">
    <source>
        <dbReference type="Proteomes" id="UP001189429"/>
    </source>
</evidence>
<gene>
    <name evidence="1" type="ORF">PCOR1329_LOCUS64509</name>
</gene>
<reference evidence="1" key="1">
    <citation type="submission" date="2023-10" db="EMBL/GenBank/DDBJ databases">
        <authorList>
            <person name="Chen Y."/>
            <person name="Shah S."/>
            <person name="Dougan E. K."/>
            <person name="Thang M."/>
            <person name="Chan C."/>
        </authorList>
    </citation>
    <scope>NUCLEOTIDE SEQUENCE [LARGE SCALE GENOMIC DNA]</scope>
</reference>